<gene>
    <name evidence="1" type="ORF">BgAZ_400330</name>
</gene>
<keyword evidence="2" id="KW-1185">Reference proteome</keyword>
<comment type="caution">
    <text evidence="1">The sequence shown here is derived from an EMBL/GenBank/DDBJ whole genome shotgun (WGS) entry which is preliminary data.</text>
</comment>
<evidence type="ECO:0000313" key="1">
    <source>
        <dbReference type="EMBL" id="KAK1442003.1"/>
    </source>
</evidence>
<dbReference type="Proteomes" id="UP001230268">
    <property type="component" value="Unassembled WGS sequence"/>
</dbReference>
<dbReference type="AlphaFoldDB" id="A0AAD8LIF1"/>
<evidence type="ECO:0000313" key="2">
    <source>
        <dbReference type="Proteomes" id="UP001230268"/>
    </source>
</evidence>
<proteinExistence type="predicted"/>
<dbReference type="EMBL" id="JAVEPI010000004">
    <property type="protein sequence ID" value="KAK1442003.1"/>
    <property type="molecule type" value="Genomic_DNA"/>
</dbReference>
<reference evidence="1" key="1">
    <citation type="submission" date="2023-08" db="EMBL/GenBank/DDBJ databases">
        <title>Draft sequence of the Babesia gibsoni genome.</title>
        <authorList>
            <person name="Yamagishi J.Y."/>
            <person name="Xuan X.X."/>
        </authorList>
    </citation>
    <scope>NUCLEOTIDE SEQUENCE</scope>
    <source>
        <strain evidence="1">Azabu</strain>
    </source>
</reference>
<accession>A0AAD8LIF1</accession>
<protein>
    <submittedName>
        <fullName evidence="1">Uncharacterized protein</fullName>
    </submittedName>
</protein>
<name>A0AAD8LIF1_BABGI</name>
<dbReference type="InterPro" id="IPR056326">
    <property type="entry name" value="ISD11"/>
</dbReference>
<sequence length="87" mass="10062">MTASMQKLVAVVSRVREAAESFKNPMFRHYFAQKATEELELLKKSGSSLPSTDIEDRLKLNEELLGILHRQSFIQNQYYTSEPEVEK</sequence>
<organism evidence="1 2">
    <name type="scientific">Babesia gibsoni</name>
    <dbReference type="NCBI Taxonomy" id="33632"/>
    <lineage>
        <taxon>Eukaryota</taxon>
        <taxon>Sar</taxon>
        <taxon>Alveolata</taxon>
        <taxon>Apicomplexa</taxon>
        <taxon>Aconoidasida</taxon>
        <taxon>Piroplasmida</taxon>
        <taxon>Babesiidae</taxon>
        <taxon>Babesia</taxon>
    </lineage>
</organism>
<dbReference type="Pfam" id="PF23511">
    <property type="entry name" value="Microp_apicomplexa_7"/>
    <property type="match status" value="1"/>
</dbReference>